<dbReference type="InterPro" id="IPR002545">
    <property type="entry name" value="CheW-lke_dom"/>
</dbReference>
<dbReference type="RefSeq" id="WP_019103017.1">
    <property type="nucleotide sequence ID" value="NZ_CP031968.1"/>
</dbReference>
<dbReference type="EMBL" id="CP031968">
    <property type="protein sequence ID" value="AXT48039.1"/>
    <property type="molecule type" value="Genomic_DNA"/>
</dbReference>
<evidence type="ECO:0000313" key="2">
    <source>
        <dbReference type="EMBL" id="AXT48039.1"/>
    </source>
</evidence>
<organism evidence="2 3">
    <name type="scientific">Chromobacterium rhizoryzae</name>
    <dbReference type="NCBI Taxonomy" id="1778675"/>
    <lineage>
        <taxon>Bacteria</taxon>
        <taxon>Pseudomonadati</taxon>
        <taxon>Pseudomonadota</taxon>
        <taxon>Betaproteobacteria</taxon>
        <taxon>Neisseriales</taxon>
        <taxon>Chromobacteriaceae</taxon>
        <taxon>Chromobacterium</taxon>
    </lineage>
</organism>
<dbReference type="GeneID" id="58561502"/>
<dbReference type="KEGG" id="crz:D1345_18535"/>
<dbReference type="SMART" id="SM00260">
    <property type="entry name" value="CheW"/>
    <property type="match status" value="1"/>
</dbReference>
<dbReference type="Proteomes" id="UP000259465">
    <property type="component" value="Chromosome"/>
</dbReference>
<evidence type="ECO:0000313" key="3">
    <source>
        <dbReference type="Proteomes" id="UP000259465"/>
    </source>
</evidence>
<keyword evidence="3" id="KW-1185">Reference proteome</keyword>
<dbReference type="SUPFAM" id="SSF50341">
    <property type="entry name" value="CheW-like"/>
    <property type="match status" value="1"/>
</dbReference>
<dbReference type="PANTHER" id="PTHR22617:SF41">
    <property type="entry name" value="CHEMOTAXIS SIGNAL TRANSDUCTION SYSTEM ADAPTOR PROTEIN CHEW"/>
    <property type="match status" value="1"/>
</dbReference>
<dbReference type="Pfam" id="PF01584">
    <property type="entry name" value="CheW"/>
    <property type="match status" value="1"/>
</dbReference>
<dbReference type="Gene3D" id="2.40.50.180">
    <property type="entry name" value="CheA-289, Domain 4"/>
    <property type="match status" value="1"/>
</dbReference>
<protein>
    <submittedName>
        <fullName evidence="2">Purine-binding chemotaxis protein CheW</fullName>
    </submittedName>
</protein>
<gene>
    <name evidence="2" type="ORF">D1345_18535</name>
</gene>
<reference evidence="2 3" key="1">
    <citation type="submission" date="2018-08" db="EMBL/GenBank/DDBJ databases">
        <title>Complete genome sequence of JP2-74.</title>
        <authorList>
            <person name="Wu L."/>
        </authorList>
    </citation>
    <scope>NUCLEOTIDE SEQUENCE [LARGE SCALE GENOMIC DNA]</scope>
    <source>
        <strain evidence="2 3">JP2-74</strain>
    </source>
</reference>
<dbReference type="PROSITE" id="PS50851">
    <property type="entry name" value="CHEW"/>
    <property type="match status" value="1"/>
</dbReference>
<feature type="domain" description="CheW-like" evidence="1">
    <location>
        <begin position="22"/>
        <end position="166"/>
    </location>
</feature>
<dbReference type="InterPro" id="IPR036061">
    <property type="entry name" value="CheW-like_dom_sf"/>
</dbReference>
<dbReference type="GO" id="GO:0005829">
    <property type="term" value="C:cytosol"/>
    <property type="evidence" value="ECO:0007669"/>
    <property type="project" value="TreeGrafter"/>
</dbReference>
<dbReference type="CDD" id="cd00732">
    <property type="entry name" value="CheW"/>
    <property type="match status" value="1"/>
</dbReference>
<dbReference type="GO" id="GO:0007165">
    <property type="term" value="P:signal transduction"/>
    <property type="evidence" value="ECO:0007669"/>
    <property type="project" value="InterPro"/>
</dbReference>
<dbReference type="GO" id="GO:0006935">
    <property type="term" value="P:chemotaxis"/>
    <property type="evidence" value="ECO:0007669"/>
    <property type="project" value="InterPro"/>
</dbReference>
<dbReference type="Gene3D" id="2.30.30.40">
    <property type="entry name" value="SH3 Domains"/>
    <property type="match status" value="1"/>
</dbReference>
<accession>A0AAD0W961</accession>
<sequence>MKPLHLQRKHDNAVSAEGQTDARQYLTFQLGGDVFAIGILAIREILEYLKPTHVPLMPPFIRGVMNLRGSVVPVIDLSLRFARGETEINRRTCVVIIEVEGEDQLQLIGILVDAVHEVLAIPDADIEPPPQFGSKIRVDFIAGMAKLDGHFIVLLNVNKVLSVDEMALISSLGQQETAAETQTEKA</sequence>
<dbReference type="AlphaFoldDB" id="A0AAD0W961"/>
<dbReference type="PANTHER" id="PTHR22617">
    <property type="entry name" value="CHEMOTAXIS SENSOR HISTIDINE KINASE-RELATED"/>
    <property type="match status" value="1"/>
</dbReference>
<dbReference type="InterPro" id="IPR039315">
    <property type="entry name" value="CheW"/>
</dbReference>
<name>A0AAD0W961_9NEIS</name>
<proteinExistence type="predicted"/>
<evidence type="ECO:0000259" key="1">
    <source>
        <dbReference type="PROSITE" id="PS50851"/>
    </source>
</evidence>